<feature type="compositionally biased region" description="Low complexity" evidence="1">
    <location>
        <begin position="141"/>
        <end position="191"/>
    </location>
</feature>
<dbReference type="EMBL" id="CM002801">
    <property type="protein sequence ID" value="KZN83414.1"/>
    <property type="molecule type" value="Genomic_DNA"/>
</dbReference>
<feature type="region of interest" description="Disordered" evidence="1">
    <location>
        <begin position="139"/>
        <end position="192"/>
    </location>
</feature>
<protein>
    <recommendedName>
        <fullName evidence="4">GPI anchored glycoprotein</fullName>
    </recommendedName>
</protein>
<gene>
    <name evidence="3" type="ORF">EN45_105100</name>
</gene>
<feature type="signal peptide" evidence="2">
    <location>
        <begin position="1"/>
        <end position="17"/>
    </location>
</feature>
<accession>A0A167PKE8</accession>
<organism evidence="3">
    <name type="scientific">Penicillium chrysogenum</name>
    <name type="common">Penicillium notatum</name>
    <dbReference type="NCBI Taxonomy" id="5076"/>
    <lineage>
        <taxon>Eukaryota</taxon>
        <taxon>Fungi</taxon>
        <taxon>Dikarya</taxon>
        <taxon>Ascomycota</taxon>
        <taxon>Pezizomycotina</taxon>
        <taxon>Eurotiomycetes</taxon>
        <taxon>Eurotiomycetidae</taxon>
        <taxon>Eurotiales</taxon>
        <taxon>Aspergillaceae</taxon>
        <taxon>Penicillium</taxon>
        <taxon>Penicillium chrysogenum species complex</taxon>
    </lineage>
</organism>
<evidence type="ECO:0000256" key="2">
    <source>
        <dbReference type="SAM" id="SignalP"/>
    </source>
</evidence>
<proteinExistence type="predicted"/>
<keyword evidence="2" id="KW-0732">Signal</keyword>
<evidence type="ECO:0008006" key="4">
    <source>
        <dbReference type="Google" id="ProtNLM"/>
    </source>
</evidence>
<evidence type="ECO:0000256" key="1">
    <source>
        <dbReference type="SAM" id="MobiDB-lite"/>
    </source>
</evidence>
<evidence type="ECO:0000313" key="3">
    <source>
        <dbReference type="EMBL" id="KZN83414.1"/>
    </source>
</evidence>
<name>A0A167PKE8_PENCH</name>
<dbReference type="Proteomes" id="UP000076449">
    <property type="component" value="Chromosome IV"/>
</dbReference>
<dbReference type="AlphaFoldDB" id="A0A167PKE8"/>
<dbReference type="PANTHER" id="PTHR40640:SF1">
    <property type="entry name" value="ANCHORED GLYCOPROTEIN, PUTATIVE (AFU_ORTHOLOGUE AFUA_8G04860)-RELATED"/>
    <property type="match status" value="1"/>
</dbReference>
<feature type="chain" id="PRO_5007891181" description="GPI anchored glycoprotein" evidence="2">
    <location>
        <begin position="18"/>
        <end position="219"/>
    </location>
</feature>
<sequence length="219" mass="21254">MRIQSFALLAGATAAIAAETVSLFLIGIDEQPLEGKVIGTTDSMTKYLIKCAAGVDSTECGLPSNGITVAQGSSTVSMAYSTGRMSIAENCNYDSVSVTCAVSLDEEGLTTTFASAVALTEIPGGGALMPVTITGTGTEKAAPTTGASVSASTAASTGGATLTTSASTTGGASTIESSDSSSAAATSQTESGNAAMPMITGNARWAAGGVAAALALAAL</sequence>
<dbReference type="PhylomeDB" id="A0A167PKE8"/>
<reference evidence="3" key="1">
    <citation type="journal article" date="2014" name="Genome Announc.">
        <title>Complete sequencing and chromosome-scale genome assembly of the industrial progenitor strain P2niaD18 from the penicillin producer Penicillium chrysogenum.</title>
        <authorList>
            <person name="Specht T."/>
            <person name="Dahlmann T.A."/>
            <person name="Zadra I."/>
            <person name="Kurnsteiner H."/>
            <person name="Kuck U."/>
        </authorList>
    </citation>
    <scope>NUCLEOTIDE SEQUENCE [LARGE SCALE GENOMIC DNA]</scope>
    <source>
        <strain evidence="3">P2niaD18</strain>
    </source>
</reference>
<dbReference type="PANTHER" id="PTHR40640">
    <property type="entry name" value="ANCHORED GLYCOPROTEIN, PUTATIVE (AFU_ORTHOLOGUE AFUA_8G04860)-RELATED"/>
    <property type="match status" value="1"/>
</dbReference>